<name>A0ABD4T1Y4_9CYAN</name>
<dbReference type="Gene3D" id="1.25.10.10">
    <property type="entry name" value="Leucine-rich Repeat Variant"/>
    <property type="match status" value="2"/>
</dbReference>
<dbReference type="InterPro" id="IPR011989">
    <property type="entry name" value="ARM-like"/>
</dbReference>
<comment type="caution">
    <text evidence="4">The sequence shown here is derived from an EMBL/GenBank/DDBJ whole genome shotgun (WGS) entry which is preliminary data.</text>
</comment>
<sequence length="253" mass="27156">MYDEDELSLLDSDEALESPLDKLPPVTDPPEEEAGPDVEELLGLLASSDKTQRMIAIRAFCEVKDPRATAPLIELLSNECPLVRVSAAYALGRNPGPRAVQPLIDQLNQDWNGYVRKGVVWALGNCSDPQAIRPLIAALMTDITAVRLWAASSLGQVGLVEAEAYSCVTVPALASSLEQDPMAAVRSNCAWSLGQLCQAIPVSDTYQLGLKVLIAALKDRDLGVQEDAKAALLKLGDPRGLQALEDLEPESSL</sequence>
<accession>A0ABD4T1Y4</accession>
<keyword evidence="2" id="KW-0605">Phycobilisome</keyword>
<evidence type="ECO:0000256" key="3">
    <source>
        <dbReference type="SAM" id="MobiDB-lite"/>
    </source>
</evidence>
<feature type="compositionally biased region" description="Acidic residues" evidence="3">
    <location>
        <begin position="1"/>
        <end position="16"/>
    </location>
</feature>
<dbReference type="SMART" id="SM00567">
    <property type="entry name" value="EZ_HEAT"/>
    <property type="match status" value="4"/>
</dbReference>
<keyword evidence="1" id="KW-0042">Antenna complex</keyword>
<gene>
    <name evidence="4" type="ORF">QQ91_0007450</name>
</gene>
<dbReference type="AlphaFoldDB" id="A0ABD4T1Y4"/>
<evidence type="ECO:0000256" key="1">
    <source>
        <dbReference type="ARBA" id="ARBA00022549"/>
    </source>
</evidence>
<feature type="region of interest" description="Disordered" evidence="3">
    <location>
        <begin position="1"/>
        <end position="35"/>
    </location>
</feature>
<evidence type="ECO:0000256" key="2">
    <source>
        <dbReference type="ARBA" id="ARBA00022738"/>
    </source>
</evidence>
<dbReference type="Proteomes" id="UP000031561">
    <property type="component" value="Unassembled WGS sequence"/>
</dbReference>
<dbReference type="InterPro" id="IPR004155">
    <property type="entry name" value="PBS_lyase_HEAT"/>
</dbReference>
<dbReference type="GO" id="GO:0030089">
    <property type="term" value="C:phycobilisome"/>
    <property type="evidence" value="ECO:0007669"/>
    <property type="project" value="UniProtKB-KW"/>
</dbReference>
<protein>
    <submittedName>
        <fullName evidence="4">HEAT repeat domain-containing protein</fullName>
    </submittedName>
</protein>
<organism evidence="4 5">
    <name type="scientific">Lyngbya confervoides BDU141951</name>
    <dbReference type="NCBI Taxonomy" id="1574623"/>
    <lineage>
        <taxon>Bacteria</taxon>
        <taxon>Bacillati</taxon>
        <taxon>Cyanobacteriota</taxon>
        <taxon>Cyanophyceae</taxon>
        <taxon>Oscillatoriophycideae</taxon>
        <taxon>Oscillatoriales</taxon>
        <taxon>Microcoleaceae</taxon>
        <taxon>Lyngbya</taxon>
    </lineage>
</organism>
<dbReference type="PANTHER" id="PTHR12697">
    <property type="entry name" value="PBS LYASE HEAT-LIKE PROTEIN"/>
    <property type="match status" value="1"/>
</dbReference>
<dbReference type="SUPFAM" id="SSF48371">
    <property type="entry name" value="ARM repeat"/>
    <property type="match status" value="1"/>
</dbReference>
<reference evidence="4 5" key="1">
    <citation type="journal article" date="2015" name="Genome Announc.">
        <title>Draft Genome Sequence of Filamentous Marine Cyanobacterium Lyngbya confervoides Strain BDU141951.</title>
        <authorList>
            <person name="Chandrababunaidu M.M."/>
            <person name="Sen D."/>
            <person name="Tripathy S."/>
        </authorList>
    </citation>
    <scope>NUCLEOTIDE SEQUENCE [LARGE SCALE GENOMIC DNA]</scope>
    <source>
        <strain evidence="4 5">BDU141951</strain>
    </source>
</reference>
<dbReference type="RefSeq" id="WP_166274562.1">
    <property type="nucleotide sequence ID" value="NZ_JTHE03000044.1"/>
</dbReference>
<dbReference type="PANTHER" id="PTHR12697:SF5">
    <property type="entry name" value="DEOXYHYPUSINE HYDROXYLASE"/>
    <property type="match status" value="1"/>
</dbReference>
<evidence type="ECO:0000313" key="5">
    <source>
        <dbReference type="Proteomes" id="UP000031561"/>
    </source>
</evidence>
<dbReference type="Pfam" id="PF13646">
    <property type="entry name" value="HEAT_2"/>
    <property type="match status" value="2"/>
</dbReference>
<evidence type="ECO:0000313" key="4">
    <source>
        <dbReference type="EMBL" id="MCM1982659.1"/>
    </source>
</evidence>
<proteinExistence type="predicted"/>
<dbReference type="InterPro" id="IPR016024">
    <property type="entry name" value="ARM-type_fold"/>
</dbReference>
<dbReference type="EMBL" id="JTHE03000044">
    <property type="protein sequence ID" value="MCM1982659.1"/>
    <property type="molecule type" value="Genomic_DNA"/>
</dbReference>
<keyword evidence="5" id="KW-1185">Reference proteome</keyword>